<name>A0A921ZY23_CARIL</name>
<dbReference type="Proteomes" id="UP000811246">
    <property type="component" value="Unassembled WGS sequence"/>
</dbReference>
<proteinExistence type="predicted"/>
<feature type="compositionally biased region" description="Polar residues" evidence="1">
    <location>
        <begin position="166"/>
        <end position="177"/>
    </location>
</feature>
<feature type="region of interest" description="Disordered" evidence="1">
    <location>
        <begin position="1"/>
        <end position="184"/>
    </location>
</feature>
<evidence type="ECO:0000313" key="3">
    <source>
        <dbReference type="Proteomes" id="UP000811246"/>
    </source>
</evidence>
<feature type="compositionally biased region" description="Polar residues" evidence="1">
    <location>
        <begin position="147"/>
        <end position="157"/>
    </location>
</feature>
<comment type="caution">
    <text evidence="2">The sequence shown here is derived from an EMBL/GenBank/DDBJ whole genome shotgun (WGS) entry which is preliminary data.</text>
</comment>
<feature type="compositionally biased region" description="Basic and acidic residues" evidence="1">
    <location>
        <begin position="113"/>
        <end position="146"/>
    </location>
</feature>
<organism evidence="2 3">
    <name type="scientific">Carya illinoinensis</name>
    <name type="common">Pecan</name>
    <dbReference type="NCBI Taxonomy" id="32201"/>
    <lineage>
        <taxon>Eukaryota</taxon>
        <taxon>Viridiplantae</taxon>
        <taxon>Streptophyta</taxon>
        <taxon>Embryophyta</taxon>
        <taxon>Tracheophyta</taxon>
        <taxon>Spermatophyta</taxon>
        <taxon>Magnoliopsida</taxon>
        <taxon>eudicotyledons</taxon>
        <taxon>Gunneridae</taxon>
        <taxon>Pentapetalae</taxon>
        <taxon>rosids</taxon>
        <taxon>fabids</taxon>
        <taxon>Fagales</taxon>
        <taxon>Juglandaceae</taxon>
        <taxon>Carya</taxon>
    </lineage>
</organism>
<feature type="compositionally biased region" description="Basic and acidic residues" evidence="1">
    <location>
        <begin position="71"/>
        <end position="98"/>
    </location>
</feature>
<sequence length="194" mass="21984">MTKLHPIRRPCLVEGQQLKDQREETMASERHNDKTMRKLPEDDESPVVKQEEDFSNNIERGTKPNNVLPTSEHEVPDPSKKNETEGRVHSKNHEEIPSDRPQFQGGKDSVPQQKEKTDMLLKEHKANNGRTQDSDPSKRIATEEAKLTSNYTATKNTPLPLYRPGENTSTFPNNVNPSDKKKDPGNCCPCCSIL</sequence>
<accession>A0A921ZY23</accession>
<feature type="compositionally biased region" description="Polar residues" evidence="1">
    <location>
        <begin position="55"/>
        <end position="69"/>
    </location>
</feature>
<dbReference type="AlphaFoldDB" id="A0A921ZY23"/>
<protein>
    <submittedName>
        <fullName evidence="2">Uncharacterized protein</fullName>
    </submittedName>
</protein>
<gene>
    <name evidence="2" type="ORF">I3842_Q090100</name>
</gene>
<reference evidence="2" key="1">
    <citation type="submission" date="2021-01" db="EMBL/GenBank/DDBJ databases">
        <authorList>
            <person name="Lovell J.T."/>
            <person name="Bentley N."/>
            <person name="Bhattarai G."/>
            <person name="Jenkins J.W."/>
            <person name="Sreedasyam A."/>
            <person name="Alarcon Y."/>
            <person name="Bock C."/>
            <person name="Boston L."/>
            <person name="Carlson J."/>
            <person name="Cervantes K."/>
            <person name="Clermont K."/>
            <person name="Krom N."/>
            <person name="Kubenka K."/>
            <person name="Mamidi S."/>
            <person name="Mattison C."/>
            <person name="Monteros M."/>
            <person name="Pisani C."/>
            <person name="Plott C."/>
            <person name="Rajasekar S."/>
            <person name="Rhein H.S."/>
            <person name="Rohla C."/>
            <person name="Song M."/>
            <person name="Hilaire R.S."/>
            <person name="Shu S."/>
            <person name="Wells L."/>
            <person name="Wang X."/>
            <person name="Webber J."/>
            <person name="Heerema R.J."/>
            <person name="Klein P."/>
            <person name="Conner P."/>
            <person name="Grauke L."/>
            <person name="Grimwood J."/>
            <person name="Schmutz J."/>
            <person name="Randall J.J."/>
        </authorList>
    </citation>
    <scope>NUCLEOTIDE SEQUENCE</scope>
    <source>
        <tissue evidence="2">Leaf</tissue>
    </source>
</reference>
<feature type="compositionally biased region" description="Basic and acidic residues" evidence="1">
    <location>
        <begin position="17"/>
        <end position="40"/>
    </location>
</feature>
<dbReference type="EMBL" id="MU228943">
    <property type="protein sequence ID" value="KAG6619656.1"/>
    <property type="molecule type" value="Genomic_DNA"/>
</dbReference>
<evidence type="ECO:0000256" key="1">
    <source>
        <dbReference type="SAM" id="MobiDB-lite"/>
    </source>
</evidence>
<evidence type="ECO:0000313" key="2">
    <source>
        <dbReference type="EMBL" id="KAG6619656.1"/>
    </source>
</evidence>